<dbReference type="SUPFAM" id="SSF56176">
    <property type="entry name" value="FAD-binding/transporter-associated domain-like"/>
    <property type="match status" value="1"/>
</dbReference>
<evidence type="ECO:0000259" key="6">
    <source>
        <dbReference type="PROSITE" id="PS51387"/>
    </source>
</evidence>
<gene>
    <name evidence="7" type="ORF">M427DRAFT_64000</name>
</gene>
<dbReference type="PROSITE" id="PS51387">
    <property type="entry name" value="FAD_PCMH"/>
    <property type="match status" value="1"/>
</dbReference>
<dbReference type="Gene3D" id="3.30.43.10">
    <property type="entry name" value="Uridine Diphospho-n-acetylenolpyruvylglucosamine Reductase, domain 2"/>
    <property type="match status" value="1"/>
</dbReference>
<evidence type="ECO:0000313" key="7">
    <source>
        <dbReference type="EMBL" id="KXS09487.1"/>
    </source>
</evidence>
<accession>A0A138ZYB5</accession>
<name>A0A138ZYB5_GONPJ</name>
<dbReference type="PANTHER" id="PTHR42973:SF39">
    <property type="entry name" value="FAD-BINDING PCMH-TYPE DOMAIN-CONTAINING PROTEIN"/>
    <property type="match status" value="1"/>
</dbReference>
<sequence>MSLSSQASVKSPPSVLDRIRKRIRGRIVLPSDSDFTFLLADGTFNRAQTARPSALLQPLGTKDVSEIIRICNETNTEFTVSGGRHTLRCFKDNVLCIDLRLMRSVVIEAERRVAHVQGGCKLMDLDGETSVHGLCTPAGTDPRTGVGGFLLGGGWGWLARQYGMAVDNVLEVELVLADGTVVVANDDPKNKFRDLFWAVRGAGMSFGVATRFTVKLYPIPVCRAGFRLYPIERARECMVAVREHMTKAPVTSSTMAELNWGPPNPETGVRRAFAQVLPIYLGSSQEDGKRVLKDVIEAVPKPFVDQVGEMPYMRLQAMLMEHIPPSYRAEQAVFVEDLSDELIDVLLEQFSRSPAEGTFIAIFGIGGKIGEKSPTDTAFPWRLKRGHWVTILASATNPEHLAKLQPWVAETGSRVMRFAQGQFANRIGHGSKVGEDQTSDFFGVNAERLKALKAVYDPKGRFSNSDAGVLTAVAQASL</sequence>
<evidence type="ECO:0000313" key="8">
    <source>
        <dbReference type="Proteomes" id="UP000070544"/>
    </source>
</evidence>
<keyword evidence="3" id="KW-0285">Flavoprotein</keyword>
<evidence type="ECO:0000256" key="5">
    <source>
        <dbReference type="ARBA" id="ARBA00023002"/>
    </source>
</evidence>
<dbReference type="EMBL" id="KQ965861">
    <property type="protein sequence ID" value="KXS09487.1"/>
    <property type="molecule type" value="Genomic_DNA"/>
</dbReference>
<keyword evidence="4" id="KW-0274">FAD</keyword>
<protein>
    <submittedName>
        <fullName evidence="7">FAD-binding domain-containing protein</fullName>
    </submittedName>
</protein>
<dbReference type="InterPro" id="IPR006094">
    <property type="entry name" value="Oxid_FAD_bind_N"/>
</dbReference>
<dbReference type="PANTHER" id="PTHR42973">
    <property type="entry name" value="BINDING OXIDOREDUCTASE, PUTATIVE (AFU_ORTHOLOGUE AFUA_1G17690)-RELATED"/>
    <property type="match status" value="1"/>
</dbReference>
<evidence type="ECO:0000256" key="4">
    <source>
        <dbReference type="ARBA" id="ARBA00022827"/>
    </source>
</evidence>
<dbReference type="STRING" id="1344416.A0A138ZYB5"/>
<comment type="cofactor">
    <cofactor evidence="1">
        <name>FAD</name>
        <dbReference type="ChEBI" id="CHEBI:57692"/>
    </cofactor>
</comment>
<dbReference type="InterPro" id="IPR016166">
    <property type="entry name" value="FAD-bd_PCMH"/>
</dbReference>
<dbReference type="OMA" id="TIVIEFR"/>
<reference evidence="7 8" key="1">
    <citation type="journal article" date="2015" name="Genome Biol. Evol.">
        <title>Phylogenomic analyses indicate that early fungi evolved digesting cell walls of algal ancestors of land plants.</title>
        <authorList>
            <person name="Chang Y."/>
            <person name="Wang S."/>
            <person name="Sekimoto S."/>
            <person name="Aerts A.L."/>
            <person name="Choi C."/>
            <person name="Clum A."/>
            <person name="LaButti K.M."/>
            <person name="Lindquist E.A."/>
            <person name="Yee Ngan C."/>
            <person name="Ohm R.A."/>
            <person name="Salamov A.A."/>
            <person name="Grigoriev I.V."/>
            <person name="Spatafora J.W."/>
            <person name="Berbee M.L."/>
        </authorList>
    </citation>
    <scope>NUCLEOTIDE SEQUENCE [LARGE SCALE GENOMIC DNA]</scope>
    <source>
        <strain evidence="7 8">JEL478</strain>
    </source>
</reference>
<dbReference type="OrthoDB" id="2151789at2759"/>
<dbReference type="Gene3D" id="3.30.465.10">
    <property type="match status" value="1"/>
</dbReference>
<dbReference type="InterPro" id="IPR036318">
    <property type="entry name" value="FAD-bd_PCMH-like_sf"/>
</dbReference>
<evidence type="ECO:0000256" key="1">
    <source>
        <dbReference type="ARBA" id="ARBA00001974"/>
    </source>
</evidence>
<dbReference type="Gene3D" id="3.40.462.20">
    <property type="match status" value="1"/>
</dbReference>
<dbReference type="GO" id="GO:0071949">
    <property type="term" value="F:FAD binding"/>
    <property type="evidence" value="ECO:0007669"/>
    <property type="project" value="InterPro"/>
</dbReference>
<comment type="similarity">
    <text evidence="2">Belongs to the oxygen-dependent FAD-linked oxidoreductase family.</text>
</comment>
<dbReference type="GO" id="GO:0016491">
    <property type="term" value="F:oxidoreductase activity"/>
    <property type="evidence" value="ECO:0007669"/>
    <property type="project" value="UniProtKB-KW"/>
</dbReference>
<organism evidence="7 8">
    <name type="scientific">Gonapodya prolifera (strain JEL478)</name>
    <name type="common">Monoblepharis prolifera</name>
    <dbReference type="NCBI Taxonomy" id="1344416"/>
    <lineage>
        <taxon>Eukaryota</taxon>
        <taxon>Fungi</taxon>
        <taxon>Fungi incertae sedis</taxon>
        <taxon>Chytridiomycota</taxon>
        <taxon>Chytridiomycota incertae sedis</taxon>
        <taxon>Monoblepharidomycetes</taxon>
        <taxon>Monoblepharidales</taxon>
        <taxon>Gonapodyaceae</taxon>
        <taxon>Gonapodya</taxon>
    </lineage>
</organism>
<feature type="domain" description="FAD-binding PCMH-type" evidence="6">
    <location>
        <begin position="48"/>
        <end position="219"/>
    </location>
</feature>
<keyword evidence="5" id="KW-0560">Oxidoreductase</keyword>
<keyword evidence="8" id="KW-1185">Reference proteome</keyword>
<dbReference type="InterPro" id="IPR016167">
    <property type="entry name" value="FAD-bd_PCMH_sub1"/>
</dbReference>
<dbReference type="InterPro" id="IPR016169">
    <property type="entry name" value="FAD-bd_PCMH_sub2"/>
</dbReference>
<dbReference type="AlphaFoldDB" id="A0A138ZYB5"/>
<dbReference type="InterPro" id="IPR050416">
    <property type="entry name" value="FAD-linked_Oxidoreductase"/>
</dbReference>
<proteinExistence type="inferred from homology"/>
<dbReference type="Proteomes" id="UP000070544">
    <property type="component" value="Unassembled WGS sequence"/>
</dbReference>
<evidence type="ECO:0000256" key="3">
    <source>
        <dbReference type="ARBA" id="ARBA00022630"/>
    </source>
</evidence>
<evidence type="ECO:0000256" key="2">
    <source>
        <dbReference type="ARBA" id="ARBA00005466"/>
    </source>
</evidence>
<dbReference type="Pfam" id="PF01565">
    <property type="entry name" value="FAD_binding_4"/>
    <property type="match status" value="1"/>
</dbReference>